<dbReference type="GeneID" id="22587418"/>
<dbReference type="VEuPathDB" id="FungiDB:PADG_11521"/>
<dbReference type="AlphaFoldDB" id="A0A0A0HWA4"/>
<sequence>MSGAGASKAHVSSQLGCDCCDTIPDSQDCVAIQGRPQIDLLVSSPISSSCSSFCFQAFAPHGISGLTKLKMSTQATALEEAVFTCGDSDRETKCGGTSRRSQELL</sequence>
<gene>
    <name evidence="1" type="ORF">PADG_11521</name>
</gene>
<dbReference type="HOGENOM" id="CLU_2237385_0_0_1"/>
<dbReference type="InParanoid" id="A0A0A0HWA4"/>
<evidence type="ECO:0000313" key="2">
    <source>
        <dbReference type="Proteomes" id="UP000001628"/>
    </source>
</evidence>
<dbReference type="Proteomes" id="UP000001628">
    <property type="component" value="Unassembled WGS sequence"/>
</dbReference>
<keyword evidence="2" id="KW-1185">Reference proteome</keyword>
<protein>
    <submittedName>
        <fullName evidence="1">Uncharacterized protein</fullName>
    </submittedName>
</protein>
<accession>A0A0A0HWA4</accession>
<reference evidence="1 2" key="1">
    <citation type="journal article" date="2011" name="PLoS Genet.">
        <title>Comparative genomic analysis of human fungal pathogens causing paracoccidioidomycosis.</title>
        <authorList>
            <person name="Desjardins C.A."/>
            <person name="Champion M.D."/>
            <person name="Holder J.W."/>
            <person name="Muszewska A."/>
            <person name="Goldberg J."/>
            <person name="Bailao A.M."/>
            <person name="Brigido M.M."/>
            <person name="Ferreira M.E."/>
            <person name="Garcia A.M."/>
            <person name="Grynberg M."/>
            <person name="Gujja S."/>
            <person name="Heiman D.I."/>
            <person name="Henn M.R."/>
            <person name="Kodira C.D."/>
            <person name="Leon-Narvaez H."/>
            <person name="Longo L.V."/>
            <person name="Ma L.J."/>
            <person name="Malavazi I."/>
            <person name="Matsuo A.L."/>
            <person name="Morais F.V."/>
            <person name="Pereira M."/>
            <person name="Rodriguez-Brito S."/>
            <person name="Sakthikumar S."/>
            <person name="Salem-Izacc S.M."/>
            <person name="Sykes S.M."/>
            <person name="Teixeira M.M."/>
            <person name="Vallejo M.C."/>
            <person name="Walter M.E."/>
            <person name="Yandava C."/>
            <person name="Young S."/>
            <person name="Zeng Q."/>
            <person name="Zucker J."/>
            <person name="Felipe M.S."/>
            <person name="Goldman G.H."/>
            <person name="Haas B.J."/>
            <person name="McEwen J.G."/>
            <person name="Nino-Vega G."/>
            <person name="Puccia R."/>
            <person name="San-Blas G."/>
            <person name="Soares C.M."/>
            <person name="Birren B.W."/>
            <person name="Cuomo C.A."/>
        </authorList>
    </citation>
    <scope>NUCLEOTIDE SEQUENCE [LARGE SCALE GENOMIC DNA]</scope>
    <source>
        <strain evidence="1 2">Pb18</strain>
    </source>
</reference>
<evidence type="ECO:0000313" key="1">
    <source>
        <dbReference type="EMBL" id="KGM92326.1"/>
    </source>
</evidence>
<dbReference type="EMBL" id="KN275959">
    <property type="protein sequence ID" value="KGM92326.1"/>
    <property type="molecule type" value="Genomic_DNA"/>
</dbReference>
<name>A0A0A0HWA4_PARBD</name>
<dbReference type="KEGG" id="pbn:PADG_11521"/>
<organism evidence="1 2">
    <name type="scientific">Paracoccidioides brasiliensis (strain Pb18)</name>
    <dbReference type="NCBI Taxonomy" id="502780"/>
    <lineage>
        <taxon>Eukaryota</taxon>
        <taxon>Fungi</taxon>
        <taxon>Dikarya</taxon>
        <taxon>Ascomycota</taxon>
        <taxon>Pezizomycotina</taxon>
        <taxon>Eurotiomycetes</taxon>
        <taxon>Eurotiomycetidae</taxon>
        <taxon>Onygenales</taxon>
        <taxon>Ajellomycetaceae</taxon>
        <taxon>Paracoccidioides</taxon>
    </lineage>
</organism>
<proteinExistence type="predicted"/>
<dbReference type="RefSeq" id="XP_010758982.1">
    <property type="nucleotide sequence ID" value="XM_010760680.1"/>
</dbReference>